<dbReference type="SUPFAM" id="SSF69318">
    <property type="entry name" value="Integrin alpha N-terminal domain"/>
    <property type="match status" value="2"/>
</dbReference>
<dbReference type="AlphaFoldDB" id="A0A387HPF5"/>
<organism evidence="4 5">
    <name type="scientific">Streptomyces hundungensis</name>
    <dbReference type="NCBI Taxonomy" id="1077946"/>
    <lineage>
        <taxon>Bacteria</taxon>
        <taxon>Bacillati</taxon>
        <taxon>Actinomycetota</taxon>
        <taxon>Actinomycetes</taxon>
        <taxon>Kitasatosporales</taxon>
        <taxon>Streptomycetaceae</taxon>
        <taxon>Streptomyces</taxon>
    </lineage>
</organism>
<proteinExistence type="predicted"/>
<feature type="chain" id="PRO_5017314868" evidence="3">
    <location>
        <begin position="37"/>
        <end position="586"/>
    </location>
</feature>
<dbReference type="EMBL" id="CP032698">
    <property type="protein sequence ID" value="AYG82367.1"/>
    <property type="molecule type" value="Genomic_DNA"/>
</dbReference>
<evidence type="ECO:0000256" key="1">
    <source>
        <dbReference type="ARBA" id="ARBA00022729"/>
    </source>
</evidence>
<evidence type="ECO:0000256" key="3">
    <source>
        <dbReference type="SAM" id="SignalP"/>
    </source>
</evidence>
<dbReference type="Gene3D" id="2.130.10.130">
    <property type="entry name" value="Integrin alpha, N-terminal"/>
    <property type="match status" value="1"/>
</dbReference>
<protein>
    <submittedName>
        <fullName evidence="4">Uncharacterized protein</fullName>
    </submittedName>
</protein>
<accession>A0A387HPF5</accession>
<dbReference type="KEGG" id="shun:DWB77_04540"/>
<dbReference type="InterPro" id="IPR028994">
    <property type="entry name" value="Integrin_alpha_N"/>
</dbReference>
<evidence type="ECO:0000313" key="5">
    <source>
        <dbReference type="Proteomes" id="UP000271554"/>
    </source>
</evidence>
<feature type="region of interest" description="Disordered" evidence="2">
    <location>
        <begin position="36"/>
        <end position="90"/>
    </location>
</feature>
<name>A0A387HPF5_9ACTN</name>
<sequence>MGGILSSVRTQRASRLAACTALVLSAGMLLAGPASADATPTGPHAVVKAPKSAESPSATLPHEAPAPTAQNKARRSAAVAVAGPHAPKPRFDVSGDGFSDLLVREPDDKLYLEDGSTQTNPELTGNLGAYKDLILPGDLGGGAAPEVLDLSPGGVLTLHADVTTGGIGYGSWSGTGWNMFNKVFSAGDVTGDGKNDLLARTPAGELYLYAGTGDLAAPFSAGHKFGTGWDMFDQVVGASDVNGDGLGDVYGRRPNGELYFYAGTGQAANPLNPGVKTGTGWDMYNQIIAVDDQNNDGLGDLVGRDLTGKLWFYPSQADGHQGARSALGTGWRSAQFFTAGGNVTYGKNDLFGIDGAGTLSSYWGLGDGYLSAPVRGTKGGWAGAHYVSNPSSLVTSERWASILEVTSNGDLVVNGNRIGSGWGIYNTVIGVGDLTGEGNGDLITRQGGNGHLYLYPGNGQGTGVYSRIDVGGGWNIYDKLFGAGDVNGDGLPDLLARTPGGELYLYAGTGNAKVPFKGRVKIGTGWNMYGASKIAVSGDLTGDGRSDIVAVDSAGDLWRYDANGSGGFKGRVKIGYGWNLYQYGIY</sequence>
<reference evidence="4 5" key="1">
    <citation type="submission" date="2018-10" db="EMBL/GenBank/DDBJ databases">
        <title>Relationship between Morphology and Antimicrobial Activity in Streptomyces.</title>
        <authorList>
            <person name="Kang H.J."/>
            <person name="Kim S.B."/>
        </authorList>
    </citation>
    <scope>NUCLEOTIDE SEQUENCE [LARGE SCALE GENOMIC DNA]</scope>
    <source>
        <strain evidence="4 5">BH38</strain>
    </source>
</reference>
<dbReference type="InterPro" id="IPR013517">
    <property type="entry name" value="FG-GAP"/>
</dbReference>
<dbReference type="Gene3D" id="2.115.10.10">
    <property type="entry name" value="Tachylectin 2"/>
    <property type="match status" value="2"/>
</dbReference>
<dbReference type="PANTHER" id="PTHR44103:SF1">
    <property type="entry name" value="PROPROTEIN CONVERTASE P"/>
    <property type="match status" value="1"/>
</dbReference>
<evidence type="ECO:0000256" key="2">
    <source>
        <dbReference type="SAM" id="MobiDB-lite"/>
    </source>
</evidence>
<keyword evidence="1 3" id="KW-0732">Signal</keyword>
<dbReference type="Proteomes" id="UP000271554">
    <property type="component" value="Chromosome"/>
</dbReference>
<evidence type="ECO:0000313" key="4">
    <source>
        <dbReference type="EMBL" id="AYG82367.1"/>
    </source>
</evidence>
<gene>
    <name evidence="4" type="ORF">DWB77_04540</name>
</gene>
<dbReference type="Pfam" id="PF13517">
    <property type="entry name" value="FG-GAP_3"/>
    <property type="match status" value="2"/>
</dbReference>
<feature type="signal peptide" evidence="3">
    <location>
        <begin position="1"/>
        <end position="36"/>
    </location>
</feature>
<keyword evidence="5" id="KW-1185">Reference proteome</keyword>
<dbReference type="PANTHER" id="PTHR44103">
    <property type="entry name" value="PROPROTEIN CONVERTASE P"/>
    <property type="match status" value="1"/>
</dbReference>